<comment type="caution">
    <text evidence="1">The sequence shown here is derived from an EMBL/GenBank/DDBJ whole genome shotgun (WGS) entry which is preliminary data.</text>
</comment>
<dbReference type="AlphaFoldDB" id="A0A5M6ZJ96"/>
<evidence type="ECO:0000313" key="1">
    <source>
        <dbReference type="EMBL" id="KAA5802301.1"/>
    </source>
</evidence>
<dbReference type="Proteomes" id="UP000325122">
    <property type="component" value="Unassembled WGS sequence"/>
</dbReference>
<protein>
    <submittedName>
        <fullName evidence="1">DUF1036 domain-containing protein</fullName>
    </submittedName>
</protein>
<proteinExistence type="predicted"/>
<dbReference type="EMBL" id="VWOJ01000003">
    <property type="protein sequence ID" value="KAA5802301.1"/>
    <property type="molecule type" value="Genomic_DNA"/>
</dbReference>
<sequence>MLAIIAALAVQTGGSDTLVTLCNETPARAAFSVVRPGDDGAEIQRGWFTVEPGACLEGNIGLGRAGQAQVHARSGSFVWPAQGGAALCVPAGSHDGPVTHPPCAQTWREAQFALVTTGWRENRHHVRYEINCRDLPGDDAALCLEGRAGPDGHAARLRELTVCNRSSASLRAAVAGETQARSGQNVTGWQNVAPGECMSVWRQFPYGPELYLRVEHEADDMMAAGESAYVCMPEGWTARAHGVGRGECPEAGHVPVRFQIVRFRDGVDRLRLDLGP</sequence>
<organism evidence="1 2">
    <name type="scientific">Alkalicaulis satelles</name>
    <dbReference type="NCBI Taxonomy" id="2609175"/>
    <lineage>
        <taxon>Bacteria</taxon>
        <taxon>Pseudomonadati</taxon>
        <taxon>Pseudomonadota</taxon>
        <taxon>Alphaproteobacteria</taxon>
        <taxon>Maricaulales</taxon>
        <taxon>Maricaulaceae</taxon>
        <taxon>Alkalicaulis</taxon>
    </lineage>
</organism>
<gene>
    <name evidence="1" type="ORF">F1654_10755</name>
</gene>
<accession>A0A5M6ZJ96</accession>
<dbReference type="Pfam" id="PF06282">
    <property type="entry name" value="DUF1036"/>
    <property type="match status" value="2"/>
</dbReference>
<dbReference type="RefSeq" id="WP_150023551.1">
    <property type="nucleotide sequence ID" value="NZ_VWOJ01000003.1"/>
</dbReference>
<dbReference type="InterPro" id="IPR009380">
    <property type="entry name" value="DUF1036"/>
</dbReference>
<reference evidence="1 2" key="1">
    <citation type="submission" date="2019-09" db="EMBL/GenBank/DDBJ databases">
        <authorList>
            <person name="Kevbrin V."/>
            <person name="Grouzdev D.S."/>
        </authorList>
    </citation>
    <scope>NUCLEOTIDE SEQUENCE [LARGE SCALE GENOMIC DNA]</scope>
    <source>
        <strain evidence="1 2">G-192</strain>
    </source>
</reference>
<keyword evidence="2" id="KW-1185">Reference proteome</keyword>
<evidence type="ECO:0000313" key="2">
    <source>
        <dbReference type="Proteomes" id="UP000325122"/>
    </source>
</evidence>
<name>A0A5M6ZJ96_9PROT</name>